<evidence type="ECO:0000313" key="21">
    <source>
        <dbReference type="Ensembl" id="ENSLLTP00000017920.1"/>
    </source>
</evidence>
<dbReference type="GO" id="GO:0005164">
    <property type="term" value="F:tumor necrosis factor receptor binding"/>
    <property type="evidence" value="ECO:0007669"/>
    <property type="project" value="Ensembl"/>
</dbReference>
<dbReference type="GO" id="GO:0038177">
    <property type="term" value="F:death receptor agonist activity"/>
    <property type="evidence" value="ECO:0007669"/>
    <property type="project" value="Ensembl"/>
</dbReference>
<dbReference type="GO" id="GO:0071803">
    <property type="term" value="P:positive regulation of podosome assembly"/>
    <property type="evidence" value="ECO:0007669"/>
    <property type="project" value="Ensembl"/>
</dbReference>
<dbReference type="PROSITE" id="PS50049">
    <property type="entry name" value="THD_2"/>
    <property type="match status" value="1"/>
</dbReference>
<evidence type="ECO:0000256" key="10">
    <source>
        <dbReference type="ARBA" id="ARBA00022707"/>
    </source>
</evidence>
<evidence type="ECO:0000256" key="13">
    <source>
        <dbReference type="ARBA" id="ARBA00023136"/>
    </source>
</evidence>
<dbReference type="GO" id="GO:0072659">
    <property type="term" value="P:protein localization to plasma membrane"/>
    <property type="evidence" value="ECO:0007669"/>
    <property type="project" value="Ensembl"/>
</dbReference>
<dbReference type="GO" id="GO:0045944">
    <property type="term" value="P:positive regulation of transcription by RNA polymerase II"/>
    <property type="evidence" value="ECO:0007669"/>
    <property type="project" value="Ensembl"/>
</dbReference>
<dbReference type="GO" id="GO:0046330">
    <property type="term" value="P:positive regulation of JNK cascade"/>
    <property type="evidence" value="ECO:0007669"/>
    <property type="project" value="Ensembl"/>
</dbReference>
<dbReference type="GO" id="GO:0060252">
    <property type="term" value="P:positive regulation of glial cell proliferation"/>
    <property type="evidence" value="ECO:0007669"/>
    <property type="project" value="Ensembl"/>
</dbReference>
<reference evidence="21" key="1">
    <citation type="submission" date="2025-08" db="UniProtKB">
        <authorList>
            <consortium name="Ensembl"/>
        </authorList>
    </citation>
    <scope>IDENTIFICATION</scope>
</reference>
<keyword evidence="15" id="KW-0449">Lipoprotein</keyword>
<dbReference type="GO" id="GO:2000351">
    <property type="term" value="P:regulation of endothelial cell apoptotic process"/>
    <property type="evidence" value="ECO:0007669"/>
    <property type="project" value="Ensembl"/>
</dbReference>
<keyword evidence="6" id="KW-1003">Cell membrane</keyword>
<dbReference type="GO" id="GO:0032731">
    <property type="term" value="P:positive regulation of interleukin-1 beta production"/>
    <property type="evidence" value="ECO:0007669"/>
    <property type="project" value="Ensembl"/>
</dbReference>
<dbReference type="GO" id="GO:0042802">
    <property type="term" value="F:identical protein binding"/>
    <property type="evidence" value="ECO:0007669"/>
    <property type="project" value="Ensembl"/>
</dbReference>
<keyword evidence="14" id="KW-1015">Disulfide bond</keyword>
<evidence type="ECO:0000256" key="12">
    <source>
        <dbReference type="ARBA" id="ARBA00022989"/>
    </source>
</evidence>
<proteinExistence type="inferred from homology"/>
<dbReference type="GO" id="GO:0051384">
    <property type="term" value="P:response to glucocorticoid"/>
    <property type="evidence" value="ECO:0007669"/>
    <property type="project" value="Ensembl"/>
</dbReference>
<dbReference type="GO" id="GO:0010744">
    <property type="term" value="P:positive regulation of macrophage derived foam cell differentiation"/>
    <property type="evidence" value="ECO:0007669"/>
    <property type="project" value="Ensembl"/>
</dbReference>
<dbReference type="GO" id="GO:0048661">
    <property type="term" value="P:positive regulation of smooth muscle cell proliferation"/>
    <property type="evidence" value="ECO:0007669"/>
    <property type="project" value="Ensembl"/>
</dbReference>
<protein>
    <recommendedName>
        <fullName evidence="5">Tumor necrosis factor</fullName>
    </recommendedName>
    <alternativeName>
        <fullName evidence="17">Cachectin</fullName>
    </alternativeName>
    <alternativeName>
        <fullName evidence="16">TNF-alpha</fullName>
    </alternativeName>
    <alternativeName>
        <fullName evidence="18">Tumor necrosis factor ligand superfamily member 2</fullName>
    </alternativeName>
</protein>
<evidence type="ECO:0000256" key="15">
    <source>
        <dbReference type="ARBA" id="ARBA00023288"/>
    </source>
</evidence>
<dbReference type="GO" id="GO:0140374">
    <property type="term" value="P:antiviral innate immune response"/>
    <property type="evidence" value="ECO:0007669"/>
    <property type="project" value="Ensembl"/>
</dbReference>
<dbReference type="GO" id="GO:0050901">
    <property type="term" value="P:leukocyte tethering or rolling"/>
    <property type="evidence" value="ECO:0007669"/>
    <property type="project" value="Ensembl"/>
</dbReference>
<accession>A0A8C5SKM6</accession>
<sequence>KPRSTHPSIMSSEQLVHDVEKGNIIVIQEPSPKNNHWKCLSICSFLLLIGAVTVFALLQLDAFGLSEKQVSNTSWVKSEGLLFRKVSMGASLRSGKPAAHAVASSRHSPQLKWTADVFPSILENGMRLDENENSLVVPSTGLYFVYSQLLFHKDNCKKPLLLTHNITCWSSDFSLEVELLKSIKSVCEEVSSNKKLWFESIYQGAVFQLNKGDRLLSKTNFPEYLDFTHSTQIYFGVIAM</sequence>
<dbReference type="GO" id="GO:0090594">
    <property type="term" value="P:inflammatory response to wounding"/>
    <property type="evidence" value="ECO:0007669"/>
    <property type="project" value="Ensembl"/>
</dbReference>
<feature type="transmembrane region" description="Helical" evidence="19">
    <location>
        <begin position="39"/>
        <end position="58"/>
    </location>
</feature>
<dbReference type="GO" id="GO:0051044">
    <property type="term" value="P:positive regulation of membrane protein ectodomain proteolysis"/>
    <property type="evidence" value="ECO:0007669"/>
    <property type="project" value="Ensembl"/>
</dbReference>
<evidence type="ECO:0000313" key="22">
    <source>
        <dbReference type="Proteomes" id="UP000694406"/>
    </source>
</evidence>
<dbReference type="GO" id="GO:0043242">
    <property type="term" value="P:negative regulation of protein-containing complex disassembly"/>
    <property type="evidence" value="ECO:0007669"/>
    <property type="project" value="Ensembl"/>
</dbReference>
<dbReference type="GO" id="GO:0002719">
    <property type="term" value="P:negative regulation of cytokine production involved in immune response"/>
    <property type="evidence" value="ECO:0007669"/>
    <property type="project" value="Ensembl"/>
</dbReference>
<dbReference type="GO" id="GO:0043123">
    <property type="term" value="P:positive regulation of canonical NF-kappaB signal transduction"/>
    <property type="evidence" value="ECO:0007669"/>
    <property type="project" value="Ensembl"/>
</dbReference>
<dbReference type="InterPro" id="IPR008983">
    <property type="entry name" value="Tumour_necrosis_fac-like_dom"/>
</dbReference>
<dbReference type="PRINTS" id="PR01235">
    <property type="entry name" value="TNFALPHA"/>
</dbReference>
<dbReference type="Gene3D" id="2.60.120.40">
    <property type="match status" value="1"/>
</dbReference>
<dbReference type="GO" id="GO:0000122">
    <property type="term" value="P:negative regulation of transcription by RNA polymerase II"/>
    <property type="evidence" value="ECO:0007669"/>
    <property type="project" value="Ensembl"/>
</dbReference>
<dbReference type="GO" id="GO:0061048">
    <property type="term" value="P:negative regulation of branching involved in lung morphogenesis"/>
    <property type="evidence" value="ECO:0007669"/>
    <property type="project" value="Ensembl"/>
</dbReference>
<keyword evidence="7" id="KW-0202">Cytokine</keyword>
<dbReference type="GO" id="GO:0045672">
    <property type="term" value="P:positive regulation of osteoclast differentiation"/>
    <property type="evidence" value="ECO:0007669"/>
    <property type="project" value="Ensembl"/>
</dbReference>
<dbReference type="GO" id="GO:0000976">
    <property type="term" value="F:transcription cis-regulatory region binding"/>
    <property type="evidence" value="ECO:0007669"/>
    <property type="project" value="Ensembl"/>
</dbReference>
<keyword evidence="13 19" id="KW-0472">Membrane</keyword>
<dbReference type="InterPro" id="IPR021184">
    <property type="entry name" value="TNF_CS"/>
</dbReference>
<dbReference type="GO" id="GO:1903140">
    <property type="term" value="P:regulation of establishment of endothelial barrier"/>
    <property type="evidence" value="ECO:0007669"/>
    <property type="project" value="Ensembl"/>
</dbReference>
<dbReference type="PANTHER" id="PTHR11471">
    <property type="entry name" value="TUMOR NECROSIS FACTOR FAMILY MEMBER"/>
    <property type="match status" value="1"/>
</dbReference>
<evidence type="ECO:0000256" key="6">
    <source>
        <dbReference type="ARBA" id="ARBA00022475"/>
    </source>
</evidence>
<evidence type="ECO:0000256" key="3">
    <source>
        <dbReference type="ARBA" id="ARBA00004613"/>
    </source>
</evidence>
<dbReference type="GO" id="GO:0097527">
    <property type="term" value="P:necroptotic signaling pathway"/>
    <property type="evidence" value="ECO:0007669"/>
    <property type="project" value="Ensembl"/>
</dbReference>
<evidence type="ECO:0000256" key="7">
    <source>
        <dbReference type="ARBA" id="ARBA00022514"/>
    </source>
</evidence>
<comment type="function">
    <text evidence="1">The TNF intracellular domain (ICD) form induces IL12 production in dendritic cells.</text>
</comment>
<keyword evidence="22" id="KW-1185">Reference proteome</keyword>
<dbReference type="GO" id="GO:0009986">
    <property type="term" value="C:cell surface"/>
    <property type="evidence" value="ECO:0007669"/>
    <property type="project" value="Ensembl"/>
</dbReference>
<dbReference type="GO" id="GO:1901224">
    <property type="term" value="P:positive regulation of non-canonical NF-kappaB signal transduction"/>
    <property type="evidence" value="ECO:0007669"/>
    <property type="project" value="Ensembl"/>
</dbReference>
<evidence type="ECO:0000256" key="17">
    <source>
        <dbReference type="ARBA" id="ARBA00031915"/>
    </source>
</evidence>
<dbReference type="GO" id="GO:0071316">
    <property type="term" value="P:cellular response to nicotine"/>
    <property type="evidence" value="ECO:0007669"/>
    <property type="project" value="Ensembl"/>
</dbReference>
<keyword evidence="11" id="KW-0735">Signal-anchor</keyword>
<dbReference type="GO" id="GO:0033209">
    <property type="term" value="P:tumor necrosis factor-mediated signaling pathway"/>
    <property type="evidence" value="ECO:0007669"/>
    <property type="project" value="Ensembl"/>
</dbReference>
<evidence type="ECO:0000256" key="19">
    <source>
        <dbReference type="SAM" id="Phobius"/>
    </source>
</evidence>
<gene>
    <name evidence="21" type="primary">TNF</name>
</gene>
<dbReference type="GO" id="GO:1901647">
    <property type="term" value="P:positive regulation of synoviocyte proliferation"/>
    <property type="evidence" value="ECO:0007669"/>
    <property type="project" value="Ensembl"/>
</dbReference>
<dbReference type="GO" id="GO:0032757">
    <property type="term" value="P:positive regulation of interleukin-8 production"/>
    <property type="evidence" value="ECO:0007669"/>
    <property type="project" value="Ensembl"/>
</dbReference>
<evidence type="ECO:0000256" key="2">
    <source>
        <dbReference type="ARBA" id="ARBA00004401"/>
    </source>
</evidence>
<dbReference type="AlphaFoldDB" id="A0A8C5SKM6"/>
<dbReference type="PROSITE" id="PS00251">
    <property type="entry name" value="THD_1"/>
    <property type="match status" value="1"/>
</dbReference>
<dbReference type="GO" id="GO:0032715">
    <property type="term" value="P:negative regulation of interleukin-6 production"/>
    <property type="evidence" value="ECO:0007669"/>
    <property type="project" value="Ensembl"/>
</dbReference>
<dbReference type="GO" id="GO:2000343">
    <property type="term" value="P:positive regulation of chemokine (C-X-C motif) ligand 2 production"/>
    <property type="evidence" value="ECO:0007669"/>
    <property type="project" value="Ensembl"/>
</dbReference>
<evidence type="ECO:0000256" key="1">
    <source>
        <dbReference type="ARBA" id="ARBA00003559"/>
    </source>
</evidence>
<evidence type="ECO:0000256" key="16">
    <source>
        <dbReference type="ARBA" id="ARBA00029751"/>
    </source>
</evidence>
<dbReference type="GO" id="GO:0150129">
    <property type="term" value="P:positive regulation of interleukin-33 production"/>
    <property type="evidence" value="ECO:0007669"/>
    <property type="project" value="Ensembl"/>
</dbReference>
<dbReference type="GO" id="GO:1904999">
    <property type="term" value="P:positive regulation of leukocyte adhesion to arterial endothelial cell"/>
    <property type="evidence" value="ECO:0007669"/>
    <property type="project" value="Ensembl"/>
</dbReference>
<keyword evidence="12 19" id="KW-1133">Transmembrane helix</keyword>
<dbReference type="Proteomes" id="UP000694406">
    <property type="component" value="Unplaced"/>
</dbReference>
<evidence type="ECO:0000256" key="8">
    <source>
        <dbReference type="ARBA" id="ARBA00022525"/>
    </source>
</evidence>
<dbReference type="GO" id="GO:0005615">
    <property type="term" value="C:extracellular space"/>
    <property type="evidence" value="ECO:0007669"/>
    <property type="project" value="UniProtKB-KW"/>
</dbReference>
<dbReference type="GO" id="GO:0032755">
    <property type="term" value="P:positive regulation of interleukin-6 production"/>
    <property type="evidence" value="ECO:0007669"/>
    <property type="project" value="Ensembl"/>
</dbReference>
<dbReference type="GO" id="GO:0010573">
    <property type="term" value="P:vascular endothelial growth factor production"/>
    <property type="evidence" value="ECO:0007669"/>
    <property type="project" value="Ensembl"/>
</dbReference>
<dbReference type="GO" id="GO:0050796">
    <property type="term" value="P:regulation of insulin secretion"/>
    <property type="evidence" value="ECO:0007669"/>
    <property type="project" value="Ensembl"/>
</dbReference>
<evidence type="ECO:0000256" key="9">
    <source>
        <dbReference type="ARBA" id="ARBA00022692"/>
    </source>
</evidence>
<dbReference type="GO" id="GO:1902895">
    <property type="term" value="P:positive regulation of miRNA transcription"/>
    <property type="evidence" value="ECO:0007669"/>
    <property type="project" value="Ensembl"/>
</dbReference>
<dbReference type="GO" id="GO:0043537">
    <property type="term" value="P:negative regulation of blood vessel endothelial cell migration"/>
    <property type="evidence" value="ECO:0007669"/>
    <property type="project" value="Ensembl"/>
</dbReference>
<dbReference type="GO" id="GO:0034116">
    <property type="term" value="P:positive regulation of heterotypic cell-cell adhesion"/>
    <property type="evidence" value="ECO:0007669"/>
    <property type="project" value="Ensembl"/>
</dbReference>
<dbReference type="GO" id="GO:0061044">
    <property type="term" value="P:negative regulation of vascular wound healing"/>
    <property type="evidence" value="ECO:0007669"/>
    <property type="project" value="Ensembl"/>
</dbReference>
<dbReference type="SUPFAM" id="SSF49842">
    <property type="entry name" value="TNF-like"/>
    <property type="match status" value="1"/>
</dbReference>
<dbReference type="GO" id="GO:0045121">
    <property type="term" value="C:membrane raft"/>
    <property type="evidence" value="ECO:0007669"/>
    <property type="project" value="Ensembl"/>
</dbReference>
<dbReference type="PRINTS" id="PR01234">
    <property type="entry name" value="TNECROSISFCT"/>
</dbReference>
<dbReference type="GO" id="GO:2000010">
    <property type="term" value="P:positive regulation of protein localization to cell surface"/>
    <property type="evidence" value="ECO:0007669"/>
    <property type="project" value="Ensembl"/>
</dbReference>
<dbReference type="GO" id="GO:0008625">
    <property type="term" value="P:extrinsic apoptotic signaling pathway via death domain receptors"/>
    <property type="evidence" value="ECO:0007669"/>
    <property type="project" value="Ensembl"/>
</dbReference>
<dbReference type="GO" id="GO:0038061">
    <property type="term" value="P:non-canonical NF-kappaB signal transduction"/>
    <property type="evidence" value="ECO:0007669"/>
    <property type="project" value="Ensembl"/>
</dbReference>
<keyword evidence="10" id="KW-0519">Myristate</keyword>
<evidence type="ECO:0000256" key="5">
    <source>
        <dbReference type="ARBA" id="ARBA00013893"/>
    </source>
</evidence>
<dbReference type="GO" id="GO:0045429">
    <property type="term" value="P:positive regulation of nitric oxide biosynthetic process"/>
    <property type="evidence" value="ECO:0007669"/>
    <property type="project" value="Ensembl"/>
</dbReference>
<comment type="subcellular location">
    <subcellularLocation>
        <location evidence="2">Cell membrane</location>
        <topology evidence="2">Single-pass type II membrane protein</topology>
    </subcellularLocation>
    <subcellularLocation>
        <location evidence="3">Secreted</location>
    </subcellularLocation>
</comment>
<dbReference type="CDD" id="cd00184">
    <property type="entry name" value="TNF"/>
    <property type="match status" value="1"/>
</dbReference>
<evidence type="ECO:0000256" key="18">
    <source>
        <dbReference type="ARBA" id="ARBA00033265"/>
    </source>
</evidence>
<dbReference type="Pfam" id="PF00229">
    <property type="entry name" value="TNF"/>
    <property type="match status" value="1"/>
</dbReference>
<dbReference type="GO" id="GO:2001238">
    <property type="term" value="P:positive regulation of extrinsic apoptotic signaling pathway"/>
    <property type="evidence" value="ECO:0007669"/>
    <property type="project" value="TreeGrafter"/>
</dbReference>
<dbReference type="InterPro" id="IPR002959">
    <property type="entry name" value="TNF_alpha"/>
</dbReference>
<dbReference type="GO" id="GO:0050995">
    <property type="term" value="P:negative regulation of lipid catabolic process"/>
    <property type="evidence" value="ECO:0007669"/>
    <property type="project" value="Ensembl"/>
</dbReference>
<dbReference type="GO" id="GO:0002020">
    <property type="term" value="F:protease binding"/>
    <property type="evidence" value="ECO:0007669"/>
    <property type="project" value="Ensembl"/>
</dbReference>
<dbReference type="GO" id="GO:0043243">
    <property type="term" value="P:positive regulation of protein-containing complex disassembly"/>
    <property type="evidence" value="ECO:0007669"/>
    <property type="project" value="Ensembl"/>
</dbReference>
<organism evidence="21 22">
    <name type="scientific">Laticauda laticaudata</name>
    <name type="common">Blue-ringed sea krait</name>
    <name type="synonym">Blue-lipped sea krait</name>
    <dbReference type="NCBI Taxonomy" id="8630"/>
    <lineage>
        <taxon>Eukaryota</taxon>
        <taxon>Metazoa</taxon>
        <taxon>Chordata</taxon>
        <taxon>Craniata</taxon>
        <taxon>Vertebrata</taxon>
        <taxon>Euteleostomi</taxon>
        <taxon>Lepidosauria</taxon>
        <taxon>Squamata</taxon>
        <taxon>Bifurcata</taxon>
        <taxon>Unidentata</taxon>
        <taxon>Episquamata</taxon>
        <taxon>Toxicofera</taxon>
        <taxon>Serpentes</taxon>
        <taxon>Colubroidea</taxon>
        <taxon>Elapidae</taxon>
        <taxon>Laticaudinae</taxon>
        <taxon>Laticauda</taxon>
    </lineage>
</organism>
<feature type="domain" description="THD" evidence="20">
    <location>
        <begin position="97"/>
        <end position="240"/>
    </location>
</feature>
<dbReference type="GO" id="GO:2000377">
    <property type="term" value="P:regulation of reactive oxygen species metabolic process"/>
    <property type="evidence" value="ECO:0007669"/>
    <property type="project" value="Ensembl"/>
</dbReference>
<dbReference type="PANTHER" id="PTHR11471:SF23">
    <property type="entry name" value="TUMOR NECROSIS FACTOR"/>
    <property type="match status" value="1"/>
</dbReference>
<dbReference type="GO" id="GO:1903347">
    <property type="term" value="P:negative regulation of bicellular tight junction assembly"/>
    <property type="evidence" value="ECO:0007669"/>
    <property type="project" value="Ensembl"/>
</dbReference>
<dbReference type="GO" id="GO:2001240">
    <property type="term" value="P:negative regulation of extrinsic apoptotic signaling pathway in absence of ligand"/>
    <property type="evidence" value="ECO:0007669"/>
    <property type="project" value="Ensembl"/>
</dbReference>
<dbReference type="GeneTree" id="ENSGT01060000248544"/>
<reference evidence="21" key="2">
    <citation type="submission" date="2025-09" db="UniProtKB">
        <authorList>
            <consortium name="Ensembl"/>
        </authorList>
    </citation>
    <scope>IDENTIFICATION</scope>
</reference>
<dbReference type="GO" id="GO:0060557">
    <property type="term" value="P:positive regulation of vitamin D biosynthetic process"/>
    <property type="evidence" value="ECO:0007669"/>
    <property type="project" value="Ensembl"/>
</dbReference>
<evidence type="ECO:0000256" key="14">
    <source>
        <dbReference type="ARBA" id="ARBA00023157"/>
    </source>
</evidence>
<dbReference type="GO" id="GO:0045071">
    <property type="term" value="P:negative regulation of viral genome replication"/>
    <property type="evidence" value="ECO:0007669"/>
    <property type="project" value="Ensembl"/>
</dbReference>
<keyword evidence="9 19" id="KW-0812">Transmembrane</keyword>
<dbReference type="Ensembl" id="ENSLLTT00000018587.1">
    <property type="protein sequence ID" value="ENSLLTP00000017920.1"/>
    <property type="gene ID" value="ENSLLTG00000013571.1"/>
</dbReference>
<evidence type="ECO:0000256" key="11">
    <source>
        <dbReference type="ARBA" id="ARBA00022968"/>
    </source>
</evidence>
<evidence type="ECO:0000259" key="20">
    <source>
        <dbReference type="PROSITE" id="PS50049"/>
    </source>
</evidence>
<evidence type="ECO:0000256" key="4">
    <source>
        <dbReference type="ARBA" id="ARBA00008670"/>
    </source>
</evidence>
<dbReference type="GO" id="GO:0002439">
    <property type="term" value="P:chronic inflammatory response to antigenic stimulus"/>
    <property type="evidence" value="ECO:0007669"/>
    <property type="project" value="Ensembl"/>
</dbReference>
<dbReference type="GO" id="GO:1900017">
    <property type="term" value="P:positive regulation of cytokine production involved in inflammatory response"/>
    <property type="evidence" value="ECO:0007669"/>
    <property type="project" value="Ensembl"/>
</dbReference>
<dbReference type="InterPro" id="IPR006053">
    <property type="entry name" value="TNF"/>
</dbReference>
<dbReference type="GO" id="GO:0005886">
    <property type="term" value="C:plasma membrane"/>
    <property type="evidence" value="ECO:0007669"/>
    <property type="project" value="UniProtKB-SubCell"/>
</dbReference>
<dbReference type="GO" id="GO:0070886">
    <property type="term" value="P:positive regulation of calcineurin-NFAT signaling cascade"/>
    <property type="evidence" value="ECO:0007669"/>
    <property type="project" value="Ensembl"/>
</dbReference>
<keyword evidence="8" id="KW-0964">Secreted</keyword>
<dbReference type="GO" id="GO:0005125">
    <property type="term" value="F:cytokine activity"/>
    <property type="evidence" value="ECO:0007669"/>
    <property type="project" value="UniProtKB-KW"/>
</dbReference>
<dbReference type="GO" id="GO:2000334">
    <property type="term" value="P:positive regulation of blood microparticle formation"/>
    <property type="evidence" value="ECO:0007669"/>
    <property type="project" value="Ensembl"/>
</dbReference>
<name>A0A8C5SKM6_LATLA</name>
<dbReference type="GO" id="GO:0048566">
    <property type="term" value="P:embryonic digestive tract development"/>
    <property type="evidence" value="ECO:0007669"/>
    <property type="project" value="Ensembl"/>
</dbReference>
<dbReference type="GO" id="GO:0051222">
    <property type="term" value="P:positive regulation of protein transport"/>
    <property type="evidence" value="ECO:0007669"/>
    <property type="project" value="Ensembl"/>
</dbReference>
<dbReference type="SMART" id="SM00207">
    <property type="entry name" value="TNF"/>
    <property type="match status" value="1"/>
</dbReference>
<comment type="similarity">
    <text evidence="4">Belongs to the tumor necrosis factor family.</text>
</comment>
<dbReference type="GO" id="GO:0071479">
    <property type="term" value="P:cellular response to ionizing radiation"/>
    <property type="evidence" value="ECO:0007669"/>
    <property type="project" value="Ensembl"/>
</dbReference>
<dbReference type="InterPro" id="IPR006052">
    <property type="entry name" value="TNF_dom"/>
</dbReference>